<reference evidence="4" key="1">
    <citation type="submission" date="2018-05" db="EMBL/GenBank/DDBJ databases">
        <authorList>
            <person name="Lanie J.A."/>
            <person name="Ng W.-L."/>
            <person name="Kazmierczak K.M."/>
            <person name="Andrzejewski T.M."/>
            <person name="Davidsen T.M."/>
            <person name="Wayne K.J."/>
            <person name="Tettelin H."/>
            <person name="Glass J.I."/>
            <person name="Rusch D."/>
            <person name="Podicherti R."/>
            <person name="Tsui H.-C.T."/>
            <person name="Winkler M.E."/>
        </authorList>
    </citation>
    <scope>NUCLEOTIDE SEQUENCE</scope>
</reference>
<evidence type="ECO:0008006" key="5">
    <source>
        <dbReference type="Google" id="ProtNLM"/>
    </source>
</evidence>
<dbReference type="InterPro" id="IPR041492">
    <property type="entry name" value="HAD_2"/>
</dbReference>
<organism evidence="4">
    <name type="scientific">marine metagenome</name>
    <dbReference type="NCBI Taxonomy" id="408172"/>
    <lineage>
        <taxon>unclassified sequences</taxon>
        <taxon>metagenomes</taxon>
        <taxon>ecological metagenomes</taxon>
    </lineage>
</organism>
<dbReference type="AlphaFoldDB" id="A0A381UYQ7"/>
<accession>A0A381UYQ7</accession>
<dbReference type="Pfam" id="PF13419">
    <property type="entry name" value="HAD_2"/>
    <property type="match status" value="1"/>
</dbReference>
<dbReference type="InterPro" id="IPR006439">
    <property type="entry name" value="HAD-SF_hydro_IA"/>
</dbReference>
<protein>
    <recommendedName>
        <fullName evidence="5">HAD family hydrolase</fullName>
    </recommendedName>
</protein>
<evidence type="ECO:0000256" key="1">
    <source>
        <dbReference type="ARBA" id="ARBA00001946"/>
    </source>
</evidence>
<evidence type="ECO:0000313" key="4">
    <source>
        <dbReference type="EMBL" id="SVA32748.1"/>
    </source>
</evidence>
<proteinExistence type="predicted"/>
<dbReference type="NCBIfam" id="TIGR01549">
    <property type="entry name" value="HAD-SF-IA-v1"/>
    <property type="match status" value="1"/>
</dbReference>
<feature type="non-terminal residue" evidence="4">
    <location>
        <position position="1"/>
    </location>
</feature>
<sequence>VLLKSQEVMKIRDDLISKKTDLVNQLSKLRELTLVELGIRSGYSREESQVMARESFKIFFSGRNDVTLYEGTEQTLKNLKEKYVLGVITNGNADLKKIGINHYFDFNISAENMNVGKPDPLIFEEAVKETGFKAEEICHVGDHPINDVEGSFKAGMKAIWFNEKGIDWPLDKKADFEEISSWNQLEETLESFS</sequence>
<dbReference type="Gene3D" id="3.40.50.1000">
    <property type="entry name" value="HAD superfamily/HAD-like"/>
    <property type="match status" value="1"/>
</dbReference>
<dbReference type="InterPro" id="IPR051400">
    <property type="entry name" value="HAD-like_hydrolase"/>
</dbReference>
<evidence type="ECO:0000256" key="3">
    <source>
        <dbReference type="ARBA" id="ARBA00022842"/>
    </source>
</evidence>
<gene>
    <name evidence="4" type="ORF">METZ01_LOCUS85602</name>
</gene>
<keyword evidence="3" id="KW-0460">Magnesium</keyword>
<dbReference type="InterPro" id="IPR036412">
    <property type="entry name" value="HAD-like_sf"/>
</dbReference>
<dbReference type="EMBL" id="UINC01007335">
    <property type="protein sequence ID" value="SVA32748.1"/>
    <property type="molecule type" value="Genomic_DNA"/>
</dbReference>
<dbReference type="InterPro" id="IPR023214">
    <property type="entry name" value="HAD_sf"/>
</dbReference>
<dbReference type="Gene3D" id="1.20.120.1600">
    <property type="match status" value="1"/>
</dbReference>
<dbReference type="PANTHER" id="PTHR46470">
    <property type="entry name" value="N-ACYLNEURAMINATE-9-PHOSPHATASE"/>
    <property type="match status" value="1"/>
</dbReference>
<name>A0A381UYQ7_9ZZZZ</name>
<dbReference type="SUPFAM" id="SSF56784">
    <property type="entry name" value="HAD-like"/>
    <property type="match status" value="1"/>
</dbReference>
<dbReference type="GO" id="GO:0009231">
    <property type="term" value="P:riboflavin biosynthetic process"/>
    <property type="evidence" value="ECO:0007669"/>
    <property type="project" value="TreeGrafter"/>
</dbReference>
<dbReference type="GO" id="GO:0016787">
    <property type="term" value="F:hydrolase activity"/>
    <property type="evidence" value="ECO:0007669"/>
    <property type="project" value="UniProtKB-KW"/>
</dbReference>
<evidence type="ECO:0000256" key="2">
    <source>
        <dbReference type="ARBA" id="ARBA00022801"/>
    </source>
</evidence>
<keyword evidence="2" id="KW-0378">Hydrolase</keyword>
<comment type="cofactor">
    <cofactor evidence="1">
        <name>Mg(2+)</name>
        <dbReference type="ChEBI" id="CHEBI:18420"/>
    </cofactor>
</comment>
<dbReference type="PANTHER" id="PTHR46470:SF4">
    <property type="entry name" value="5-AMINO-6-(5-PHOSPHO-D-RIBITYLAMINO)URACIL PHOSPHATASE YIGB"/>
    <property type="match status" value="1"/>
</dbReference>
<dbReference type="NCBIfam" id="TIGR01509">
    <property type="entry name" value="HAD-SF-IA-v3"/>
    <property type="match status" value="1"/>
</dbReference>